<accession>A0A8H3MGX3</accession>
<dbReference type="AlphaFoldDB" id="A0A8H3MGX3"/>
<proteinExistence type="predicted"/>
<gene>
    <name evidence="1" type="ORF">RCL2_003047800</name>
</gene>
<evidence type="ECO:0000313" key="2">
    <source>
        <dbReference type="Proteomes" id="UP000615446"/>
    </source>
</evidence>
<sequence length="116" mass="13861">MSSTSNEGIRYKGGIGWKWFDFQKLFSKNNFVNLPNITNYYHFRFSNLPQDIGKVYCSEESGSAEICHKLLRNNNFDVNEKLDILDIVDISEERKKYLHQKIRQHVEDPYKDIYYL</sequence>
<dbReference type="Proteomes" id="UP000615446">
    <property type="component" value="Unassembled WGS sequence"/>
</dbReference>
<dbReference type="OrthoDB" id="2379379at2759"/>
<evidence type="ECO:0000313" key="1">
    <source>
        <dbReference type="EMBL" id="GET04172.1"/>
    </source>
</evidence>
<reference evidence="1" key="1">
    <citation type="submission" date="2019-10" db="EMBL/GenBank/DDBJ databases">
        <title>Conservation and host-specific expression of non-tandemly repeated heterogenous ribosome RNA gene in arbuscular mycorrhizal fungi.</title>
        <authorList>
            <person name="Maeda T."/>
            <person name="Kobayashi Y."/>
            <person name="Nakagawa T."/>
            <person name="Ezawa T."/>
            <person name="Yamaguchi K."/>
            <person name="Bino T."/>
            <person name="Nishimoto Y."/>
            <person name="Shigenobu S."/>
            <person name="Kawaguchi M."/>
        </authorList>
    </citation>
    <scope>NUCLEOTIDE SEQUENCE</scope>
    <source>
        <strain evidence="1">HR1</strain>
    </source>
</reference>
<dbReference type="EMBL" id="BLAL01000338">
    <property type="protein sequence ID" value="GET04172.1"/>
    <property type="molecule type" value="Genomic_DNA"/>
</dbReference>
<organism evidence="1 2">
    <name type="scientific">Rhizophagus clarus</name>
    <dbReference type="NCBI Taxonomy" id="94130"/>
    <lineage>
        <taxon>Eukaryota</taxon>
        <taxon>Fungi</taxon>
        <taxon>Fungi incertae sedis</taxon>
        <taxon>Mucoromycota</taxon>
        <taxon>Glomeromycotina</taxon>
        <taxon>Glomeromycetes</taxon>
        <taxon>Glomerales</taxon>
        <taxon>Glomeraceae</taxon>
        <taxon>Rhizophagus</taxon>
    </lineage>
</organism>
<comment type="caution">
    <text evidence="1">The sequence shown here is derived from an EMBL/GenBank/DDBJ whole genome shotgun (WGS) entry which is preliminary data.</text>
</comment>
<name>A0A8H3MGX3_9GLOM</name>
<protein>
    <submittedName>
        <fullName evidence="1">Uncharacterized protein</fullName>
    </submittedName>
</protein>